<name>A0A8K1FCL9_PYTOL</name>
<evidence type="ECO:0000256" key="1">
    <source>
        <dbReference type="SAM" id="Phobius"/>
    </source>
</evidence>
<keyword evidence="1" id="KW-0472">Membrane</keyword>
<gene>
    <name evidence="2" type="ORF">Poli38472_010014</name>
</gene>
<reference evidence="2" key="1">
    <citation type="submission" date="2019-03" db="EMBL/GenBank/DDBJ databases">
        <title>Long read genome sequence of the mycoparasitic Pythium oligandrum ATCC 38472 isolated from sugarbeet rhizosphere.</title>
        <authorList>
            <person name="Gaulin E."/>
        </authorList>
    </citation>
    <scope>NUCLEOTIDE SEQUENCE</scope>
    <source>
        <strain evidence="2">ATCC 38472_TT</strain>
    </source>
</reference>
<sequence>MSLEEKVEFVALMSPLLFMIEFAVLIEFTEVIVPIMYAVFLAAISQLPNRNYYPQFGKLSPEHMITTVQNVLTYATLEFISFILIIALITKKLHFSPLHQLALVLDKQWLLVQSKIILWTVFTIQYSLLHFGADFTMKFAWLHPPPSDRPTK</sequence>
<dbReference type="AlphaFoldDB" id="A0A8K1FCL9"/>
<dbReference type="Proteomes" id="UP000794436">
    <property type="component" value="Unassembled WGS sequence"/>
</dbReference>
<dbReference type="EMBL" id="SPLM01000111">
    <property type="protein sequence ID" value="TMW58455.1"/>
    <property type="molecule type" value="Genomic_DNA"/>
</dbReference>
<feature type="transmembrane region" description="Helical" evidence="1">
    <location>
        <begin position="109"/>
        <end position="129"/>
    </location>
</feature>
<comment type="caution">
    <text evidence="2">The sequence shown here is derived from an EMBL/GenBank/DDBJ whole genome shotgun (WGS) entry which is preliminary data.</text>
</comment>
<protein>
    <submittedName>
        <fullName evidence="2">Uncharacterized protein</fullName>
    </submittedName>
</protein>
<evidence type="ECO:0000313" key="3">
    <source>
        <dbReference type="Proteomes" id="UP000794436"/>
    </source>
</evidence>
<accession>A0A8K1FCL9</accession>
<keyword evidence="1" id="KW-1133">Transmembrane helix</keyword>
<keyword evidence="3" id="KW-1185">Reference proteome</keyword>
<dbReference type="OrthoDB" id="167050at2759"/>
<keyword evidence="1" id="KW-0812">Transmembrane</keyword>
<feature type="transmembrane region" description="Helical" evidence="1">
    <location>
        <begin position="71"/>
        <end position="89"/>
    </location>
</feature>
<proteinExistence type="predicted"/>
<organism evidence="2 3">
    <name type="scientific">Pythium oligandrum</name>
    <name type="common">Mycoparasitic fungus</name>
    <dbReference type="NCBI Taxonomy" id="41045"/>
    <lineage>
        <taxon>Eukaryota</taxon>
        <taxon>Sar</taxon>
        <taxon>Stramenopiles</taxon>
        <taxon>Oomycota</taxon>
        <taxon>Peronosporomycetes</taxon>
        <taxon>Pythiales</taxon>
        <taxon>Pythiaceae</taxon>
        <taxon>Pythium</taxon>
    </lineage>
</organism>
<evidence type="ECO:0000313" key="2">
    <source>
        <dbReference type="EMBL" id="TMW58455.1"/>
    </source>
</evidence>